<protein>
    <submittedName>
        <fullName evidence="2 3">Casein kinase 1, alpha 1-like protein</fullName>
    </submittedName>
</protein>
<evidence type="ECO:0000259" key="1">
    <source>
        <dbReference type="PROSITE" id="PS50011"/>
    </source>
</evidence>
<dbReference type="EnsemblMetazoa" id="ASIC009560-RA">
    <property type="protein sequence ID" value="ASIC009560-PA"/>
    <property type="gene ID" value="ASIC009560"/>
</dbReference>
<keyword evidence="4" id="KW-1185">Reference proteome</keyword>
<dbReference type="Gene3D" id="1.10.510.10">
    <property type="entry name" value="Transferase(Phosphotransferase) domain 1"/>
    <property type="match status" value="1"/>
</dbReference>
<evidence type="ECO:0000313" key="3">
    <source>
        <dbReference type="EnsemblMetazoa" id="ASIC009560-PA"/>
    </source>
</evidence>
<gene>
    <name evidence="2" type="ORF">ZHAS_00009560</name>
</gene>
<dbReference type="InterPro" id="IPR050235">
    <property type="entry name" value="CK1_Ser-Thr_kinase"/>
</dbReference>
<dbReference type="OMA" id="WYASINA"/>
<dbReference type="SUPFAM" id="SSF56112">
    <property type="entry name" value="Protein kinase-like (PK-like)"/>
    <property type="match status" value="1"/>
</dbReference>
<dbReference type="STRING" id="74873.A0A084VVJ2"/>
<sequence length="265" mass="30893">MKLEKKDELIRNEYRIYRLMDNQMEGFAKVHAITKGNGRKSIVLDLLGPSVEHLFNARHRRFKVSTLLLLAGQMIKRLKDLHRSNIVHRNIRPEHFVVGRGASSNTVFLVDFAEAEYLKSFHFCLSDKIPASLWYASINAHRGFEQSRRDDMESLGYVLIYFWTGSLPWQGLSAINKRELNKKILAMKTSTPISKLCEGLPIHFTHYMIHCRKLAFGQLPDYDLLSELFRMLRVMNHIDDHRPIFELEEDRAAEVNNVQDIIVID</sequence>
<dbReference type="PROSITE" id="PS50011">
    <property type="entry name" value="PROTEIN_KINASE_DOM"/>
    <property type="match status" value="1"/>
</dbReference>
<name>A0A084VVJ2_ANOSI</name>
<proteinExistence type="predicted"/>
<keyword evidence="2" id="KW-0808">Transferase</keyword>
<accession>A0A084VVJ2</accession>
<dbReference type="Pfam" id="PF00069">
    <property type="entry name" value="Pkinase"/>
    <property type="match status" value="1"/>
</dbReference>
<dbReference type="Proteomes" id="UP000030765">
    <property type="component" value="Unassembled WGS sequence"/>
</dbReference>
<organism evidence="2">
    <name type="scientific">Anopheles sinensis</name>
    <name type="common">Mosquito</name>
    <dbReference type="NCBI Taxonomy" id="74873"/>
    <lineage>
        <taxon>Eukaryota</taxon>
        <taxon>Metazoa</taxon>
        <taxon>Ecdysozoa</taxon>
        <taxon>Arthropoda</taxon>
        <taxon>Hexapoda</taxon>
        <taxon>Insecta</taxon>
        <taxon>Pterygota</taxon>
        <taxon>Neoptera</taxon>
        <taxon>Endopterygota</taxon>
        <taxon>Diptera</taxon>
        <taxon>Nematocera</taxon>
        <taxon>Culicoidea</taxon>
        <taxon>Culicidae</taxon>
        <taxon>Anophelinae</taxon>
        <taxon>Anopheles</taxon>
    </lineage>
</organism>
<dbReference type="EMBL" id="ATLV01017186">
    <property type="status" value="NOT_ANNOTATED_CDS"/>
    <property type="molecule type" value="Genomic_DNA"/>
</dbReference>
<dbReference type="SMART" id="SM00220">
    <property type="entry name" value="S_TKc"/>
    <property type="match status" value="1"/>
</dbReference>
<dbReference type="OrthoDB" id="5800476at2759"/>
<evidence type="ECO:0000313" key="2">
    <source>
        <dbReference type="EMBL" id="KFB41986.1"/>
    </source>
</evidence>
<dbReference type="VEuPathDB" id="VectorBase:ASIS007289"/>
<dbReference type="GO" id="GO:0004672">
    <property type="term" value="F:protein kinase activity"/>
    <property type="evidence" value="ECO:0007669"/>
    <property type="project" value="InterPro"/>
</dbReference>
<dbReference type="AlphaFoldDB" id="A0A084VVJ2"/>
<dbReference type="InterPro" id="IPR000719">
    <property type="entry name" value="Prot_kinase_dom"/>
</dbReference>
<evidence type="ECO:0000313" key="4">
    <source>
        <dbReference type="Proteomes" id="UP000030765"/>
    </source>
</evidence>
<keyword evidence="2" id="KW-0418">Kinase</keyword>
<reference evidence="3" key="2">
    <citation type="submission" date="2020-05" db="UniProtKB">
        <authorList>
            <consortium name="EnsemblMetazoa"/>
        </authorList>
    </citation>
    <scope>IDENTIFICATION</scope>
</reference>
<feature type="domain" description="Protein kinase" evidence="1">
    <location>
        <begin position="1"/>
        <end position="265"/>
    </location>
</feature>
<dbReference type="EMBL" id="KE525157">
    <property type="protein sequence ID" value="KFB41986.1"/>
    <property type="molecule type" value="Genomic_DNA"/>
</dbReference>
<reference evidence="2 4" key="1">
    <citation type="journal article" date="2014" name="BMC Genomics">
        <title>Genome sequence of Anopheles sinensis provides insight into genetics basis of mosquito competence for malaria parasites.</title>
        <authorList>
            <person name="Zhou D."/>
            <person name="Zhang D."/>
            <person name="Ding G."/>
            <person name="Shi L."/>
            <person name="Hou Q."/>
            <person name="Ye Y."/>
            <person name="Xu Y."/>
            <person name="Zhou H."/>
            <person name="Xiong C."/>
            <person name="Li S."/>
            <person name="Yu J."/>
            <person name="Hong S."/>
            <person name="Yu X."/>
            <person name="Zou P."/>
            <person name="Chen C."/>
            <person name="Chang X."/>
            <person name="Wang W."/>
            <person name="Lv Y."/>
            <person name="Sun Y."/>
            <person name="Ma L."/>
            <person name="Shen B."/>
            <person name="Zhu C."/>
        </authorList>
    </citation>
    <scope>NUCLEOTIDE SEQUENCE [LARGE SCALE GENOMIC DNA]</scope>
</reference>
<dbReference type="InterPro" id="IPR011009">
    <property type="entry name" value="Kinase-like_dom_sf"/>
</dbReference>
<dbReference type="GO" id="GO:0005524">
    <property type="term" value="F:ATP binding"/>
    <property type="evidence" value="ECO:0007669"/>
    <property type="project" value="InterPro"/>
</dbReference>
<dbReference type="VEuPathDB" id="VectorBase:ASIC009560"/>
<dbReference type="PANTHER" id="PTHR11909">
    <property type="entry name" value="CASEIN KINASE-RELATED"/>
    <property type="match status" value="1"/>
</dbReference>